<gene>
    <name evidence="1" type="ORF">BD626DRAFT_507254</name>
</gene>
<accession>A0A550C4Q4</accession>
<dbReference type="EMBL" id="VDMD01000026">
    <property type="protein sequence ID" value="TRM59787.1"/>
    <property type="molecule type" value="Genomic_DNA"/>
</dbReference>
<name>A0A550C4Q4_9AGAR</name>
<comment type="caution">
    <text evidence="1">The sequence shown here is derived from an EMBL/GenBank/DDBJ whole genome shotgun (WGS) entry which is preliminary data.</text>
</comment>
<evidence type="ECO:0000313" key="2">
    <source>
        <dbReference type="Proteomes" id="UP000320762"/>
    </source>
</evidence>
<reference evidence="1 2" key="1">
    <citation type="journal article" date="2019" name="New Phytol.">
        <title>Comparative genomics reveals unique wood-decay strategies and fruiting body development in the Schizophyllaceae.</title>
        <authorList>
            <person name="Almasi E."/>
            <person name="Sahu N."/>
            <person name="Krizsan K."/>
            <person name="Balint B."/>
            <person name="Kovacs G.M."/>
            <person name="Kiss B."/>
            <person name="Cseklye J."/>
            <person name="Drula E."/>
            <person name="Henrissat B."/>
            <person name="Nagy I."/>
            <person name="Chovatia M."/>
            <person name="Adam C."/>
            <person name="LaButti K."/>
            <person name="Lipzen A."/>
            <person name="Riley R."/>
            <person name="Grigoriev I.V."/>
            <person name="Nagy L.G."/>
        </authorList>
    </citation>
    <scope>NUCLEOTIDE SEQUENCE [LARGE SCALE GENOMIC DNA]</scope>
    <source>
        <strain evidence="1 2">NL-1724</strain>
    </source>
</reference>
<dbReference type="AlphaFoldDB" id="A0A550C4Q4"/>
<proteinExistence type="predicted"/>
<keyword evidence="2" id="KW-1185">Reference proteome</keyword>
<protein>
    <submittedName>
        <fullName evidence="1">Uncharacterized protein</fullName>
    </submittedName>
</protein>
<dbReference type="Proteomes" id="UP000320762">
    <property type="component" value="Unassembled WGS sequence"/>
</dbReference>
<organism evidence="1 2">
    <name type="scientific">Schizophyllum amplum</name>
    <dbReference type="NCBI Taxonomy" id="97359"/>
    <lineage>
        <taxon>Eukaryota</taxon>
        <taxon>Fungi</taxon>
        <taxon>Dikarya</taxon>
        <taxon>Basidiomycota</taxon>
        <taxon>Agaricomycotina</taxon>
        <taxon>Agaricomycetes</taxon>
        <taxon>Agaricomycetidae</taxon>
        <taxon>Agaricales</taxon>
        <taxon>Schizophyllaceae</taxon>
        <taxon>Schizophyllum</taxon>
    </lineage>
</organism>
<sequence length="136" mass="15481">MPGLHVLVVKDISCSRRRRARGLVRICLLQELVWREWRQTMPELKRLEILDRDIYLRWTPEAEHALMDVVQSRSAGRGSCDALQEIVLQTPDAQCSQTLCNAHAALSRENIRVVSWVPGLCEDQEGMRSGRTAVAC</sequence>
<evidence type="ECO:0000313" key="1">
    <source>
        <dbReference type="EMBL" id="TRM59787.1"/>
    </source>
</evidence>